<sequence length="87" mass="9096">MSLTLALRSHLARKGPPNECVAAAAAAEEVERKAPPLTHADQCFSVGEAPQPLTPFSPVCGARDFKGKPSGDWTVAAETGPLDVNEL</sequence>
<reference evidence="2" key="1">
    <citation type="submission" date="2017-01" db="EMBL/GenBank/DDBJ databases">
        <title>Comparative genomics of anhydrobiosis in the tardigrade Hypsibius dujardini.</title>
        <authorList>
            <person name="Yoshida Y."/>
            <person name="Koutsovoulos G."/>
            <person name="Laetsch D."/>
            <person name="Stevens L."/>
            <person name="Kumar S."/>
            <person name="Horikawa D."/>
            <person name="Ishino K."/>
            <person name="Komine S."/>
            <person name="Tomita M."/>
            <person name="Blaxter M."/>
            <person name="Arakawa K."/>
        </authorList>
    </citation>
    <scope>NUCLEOTIDE SEQUENCE [LARGE SCALE GENOMIC DNA]</scope>
    <source>
        <strain evidence="2">Z151</strain>
    </source>
</reference>
<evidence type="ECO:0000313" key="2">
    <source>
        <dbReference type="Proteomes" id="UP000192578"/>
    </source>
</evidence>
<gene>
    <name evidence="1" type="ORF">BV898_06986</name>
</gene>
<protein>
    <submittedName>
        <fullName evidence="1">Uncharacterized protein</fullName>
    </submittedName>
</protein>
<evidence type="ECO:0000313" key="1">
    <source>
        <dbReference type="EMBL" id="OQV18926.1"/>
    </source>
</evidence>
<comment type="caution">
    <text evidence="1">The sequence shown here is derived from an EMBL/GenBank/DDBJ whole genome shotgun (WGS) entry which is preliminary data.</text>
</comment>
<dbReference type="EMBL" id="MTYJ01000044">
    <property type="protein sequence ID" value="OQV18926.1"/>
    <property type="molecule type" value="Genomic_DNA"/>
</dbReference>
<organism evidence="1 2">
    <name type="scientific">Hypsibius exemplaris</name>
    <name type="common">Freshwater tardigrade</name>
    <dbReference type="NCBI Taxonomy" id="2072580"/>
    <lineage>
        <taxon>Eukaryota</taxon>
        <taxon>Metazoa</taxon>
        <taxon>Ecdysozoa</taxon>
        <taxon>Tardigrada</taxon>
        <taxon>Eutardigrada</taxon>
        <taxon>Parachela</taxon>
        <taxon>Hypsibioidea</taxon>
        <taxon>Hypsibiidae</taxon>
        <taxon>Hypsibius</taxon>
    </lineage>
</organism>
<proteinExistence type="predicted"/>
<dbReference type="Proteomes" id="UP000192578">
    <property type="component" value="Unassembled WGS sequence"/>
</dbReference>
<keyword evidence="2" id="KW-1185">Reference proteome</keyword>
<name>A0A1W0WUQ1_HYPEX</name>
<dbReference type="AlphaFoldDB" id="A0A1W0WUQ1"/>
<accession>A0A1W0WUQ1</accession>